<comment type="caution">
    <text evidence="1">The sequence shown here is derived from an EMBL/GenBank/DDBJ whole genome shotgun (WGS) entry which is preliminary data.</text>
</comment>
<organism evidence="1 2">
    <name type="scientific">Paenibacillus marchantiophytorum</name>
    <dbReference type="NCBI Taxonomy" id="1619310"/>
    <lineage>
        <taxon>Bacteria</taxon>
        <taxon>Bacillati</taxon>
        <taxon>Bacillota</taxon>
        <taxon>Bacilli</taxon>
        <taxon>Bacillales</taxon>
        <taxon>Paenibacillaceae</taxon>
        <taxon>Paenibacillus</taxon>
    </lineage>
</organism>
<dbReference type="EMBL" id="BMHE01000017">
    <property type="protein sequence ID" value="GFZ85794.1"/>
    <property type="molecule type" value="Genomic_DNA"/>
</dbReference>
<evidence type="ECO:0000313" key="1">
    <source>
        <dbReference type="EMBL" id="GFZ85794.1"/>
    </source>
</evidence>
<sequence length="44" mass="4945">MMSEPKDLPEDQLGTVHRHLSTNLVAVVRVAGVNRQEQNVSWMA</sequence>
<proteinExistence type="predicted"/>
<keyword evidence="2" id="KW-1185">Reference proteome</keyword>
<accession>A0ABQ1ETT8</accession>
<gene>
    <name evidence="1" type="ORF">GCM10008018_34830</name>
</gene>
<dbReference type="Proteomes" id="UP000615455">
    <property type="component" value="Unassembled WGS sequence"/>
</dbReference>
<reference evidence="2" key="1">
    <citation type="journal article" date="2019" name="Int. J. Syst. Evol. Microbiol.">
        <title>The Global Catalogue of Microorganisms (GCM) 10K type strain sequencing project: providing services to taxonomists for standard genome sequencing and annotation.</title>
        <authorList>
            <consortium name="The Broad Institute Genomics Platform"/>
            <consortium name="The Broad Institute Genome Sequencing Center for Infectious Disease"/>
            <person name="Wu L."/>
            <person name="Ma J."/>
        </authorList>
    </citation>
    <scope>NUCLEOTIDE SEQUENCE [LARGE SCALE GENOMIC DNA]</scope>
    <source>
        <strain evidence="2">CGMCC 1.15043</strain>
    </source>
</reference>
<evidence type="ECO:0000313" key="2">
    <source>
        <dbReference type="Proteomes" id="UP000615455"/>
    </source>
</evidence>
<name>A0ABQ1ETT8_9BACL</name>
<protein>
    <submittedName>
        <fullName evidence="1">Uncharacterized protein</fullName>
    </submittedName>
</protein>
<dbReference type="RefSeq" id="WP_268240137.1">
    <property type="nucleotide sequence ID" value="NZ_BMHE01000017.1"/>
</dbReference>